<dbReference type="EMBL" id="KV907494">
    <property type="protein sequence ID" value="OOF99932.1"/>
    <property type="molecule type" value="Genomic_DNA"/>
</dbReference>
<proteinExistence type="predicted"/>
<accession>A0A1R3RZQ6</accession>
<dbReference type="OrthoDB" id="2520703at2759"/>
<evidence type="ECO:0000313" key="1">
    <source>
        <dbReference type="EMBL" id="OOF99932.1"/>
    </source>
</evidence>
<reference evidence="2" key="1">
    <citation type="journal article" date="2017" name="Genome Biol.">
        <title>Comparative genomics reveals high biological diversity and specific adaptations in the industrially and medically important fungal genus Aspergillus.</title>
        <authorList>
            <person name="de Vries R.P."/>
            <person name="Riley R."/>
            <person name="Wiebenga A."/>
            <person name="Aguilar-Osorio G."/>
            <person name="Amillis S."/>
            <person name="Uchima C.A."/>
            <person name="Anderluh G."/>
            <person name="Asadollahi M."/>
            <person name="Askin M."/>
            <person name="Barry K."/>
            <person name="Battaglia E."/>
            <person name="Bayram O."/>
            <person name="Benocci T."/>
            <person name="Braus-Stromeyer S.A."/>
            <person name="Caldana C."/>
            <person name="Canovas D."/>
            <person name="Cerqueira G.C."/>
            <person name="Chen F."/>
            <person name="Chen W."/>
            <person name="Choi C."/>
            <person name="Clum A."/>
            <person name="Dos Santos R.A."/>
            <person name="Damasio A.R."/>
            <person name="Diallinas G."/>
            <person name="Emri T."/>
            <person name="Fekete E."/>
            <person name="Flipphi M."/>
            <person name="Freyberg S."/>
            <person name="Gallo A."/>
            <person name="Gournas C."/>
            <person name="Habgood R."/>
            <person name="Hainaut M."/>
            <person name="Harispe M.L."/>
            <person name="Henrissat B."/>
            <person name="Hilden K.S."/>
            <person name="Hope R."/>
            <person name="Hossain A."/>
            <person name="Karabika E."/>
            <person name="Karaffa L."/>
            <person name="Karanyi Z."/>
            <person name="Krasevec N."/>
            <person name="Kuo A."/>
            <person name="Kusch H."/>
            <person name="LaButti K."/>
            <person name="Lagendijk E.L."/>
            <person name="Lapidus A."/>
            <person name="Levasseur A."/>
            <person name="Lindquist E."/>
            <person name="Lipzen A."/>
            <person name="Logrieco A.F."/>
            <person name="MacCabe A."/>
            <person name="Maekelae M.R."/>
            <person name="Malavazi I."/>
            <person name="Melin P."/>
            <person name="Meyer V."/>
            <person name="Mielnichuk N."/>
            <person name="Miskei M."/>
            <person name="Molnar A.P."/>
            <person name="Mule G."/>
            <person name="Ngan C.Y."/>
            <person name="Orejas M."/>
            <person name="Orosz E."/>
            <person name="Ouedraogo J.P."/>
            <person name="Overkamp K.M."/>
            <person name="Park H.-S."/>
            <person name="Perrone G."/>
            <person name="Piumi F."/>
            <person name="Punt P.J."/>
            <person name="Ram A.F."/>
            <person name="Ramon A."/>
            <person name="Rauscher S."/>
            <person name="Record E."/>
            <person name="Riano-Pachon D.M."/>
            <person name="Robert V."/>
            <person name="Roehrig J."/>
            <person name="Ruller R."/>
            <person name="Salamov A."/>
            <person name="Salih N.S."/>
            <person name="Samson R.A."/>
            <person name="Sandor E."/>
            <person name="Sanguinetti M."/>
            <person name="Schuetze T."/>
            <person name="Sepcic K."/>
            <person name="Shelest E."/>
            <person name="Sherlock G."/>
            <person name="Sophianopoulou V."/>
            <person name="Squina F.M."/>
            <person name="Sun H."/>
            <person name="Susca A."/>
            <person name="Todd R.B."/>
            <person name="Tsang A."/>
            <person name="Unkles S.E."/>
            <person name="van de Wiele N."/>
            <person name="van Rossen-Uffink D."/>
            <person name="Oliveira J.V."/>
            <person name="Vesth T.C."/>
            <person name="Visser J."/>
            <person name="Yu J.-H."/>
            <person name="Zhou M."/>
            <person name="Andersen M.R."/>
            <person name="Archer D.B."/>
            <person name="Baker S.E."/>
            <person name="Benoit I."/>
            <person name="Brakhage A.A."/>
            <person name="Braus G.H."/>
            <person name="Fischer R."/>
            <person name="Frisvad J.C."/>
            <person name="Goldman G.H."/>
            <person name="Houbraken J."/>
            <person name="Oakley B."/>
            <person name="Pocsi I."/>
            <person name="Scazzocchio C."/>
            <person name="Seiboth B."/>
            <person name="vanKuyk P.A."/>
            <person name="Wortman J."/>
            <person name="Dyer P.S."/>
            <person name="Grigoriev I.V."/>
        </authorList>
    </citation>
    <scope>NUCLEOTIDE SEQUENCE [LARGE SCALE GENOMIC DNA]</scope>
    <source>
        <strain evidence="2">ITEM 5010</strain>
    </source>
</reference>
<dbReference type="AlphaFoldDB" id="A0A1R3RZQ6"/>
<name>A0A1R3RZQ6_ASPC5</name>
<dbReference type="STRING" id="602072.A0A1R3RZQ6"/>
<evidence type="ECO:0000313" key="2">
    <source>
        <dbReference type="Proteomes" id="UP000188318"/>
    </source>
</evidence>
<dbReference type="Proteomes" id="UP000188318">
    <property type="component" value="Unassembled WGS sequence"/>
</dbReference>
<gene>
    <name evidence="1" type="ORF">ASPCADRAFT_1597</name>
</gene>
<dbReference type="VEuPathDB" id="FungiDB:ASPCADRAFT_1597"/>
<keyword evidence="2" id="KW-1185">Reference proteome</keyword>
<protein>
    <submittedName>
        <fullName evidence="1">Uncharacterized protein</fullName>
    </submittedName>
</protein>
<sequence>MPVEPGKDDEDVFLGVLLPSSLECLSILDVDRDNASRPVAHLIQLVCERDIHVPHLNSITLEIDLERLSNDAIDQAKGEKIVLLETACADHGMRLNREAIRISLE</sequence>
<organism evidence="1 2">
    <name type="scientific">Aspergillus carbonarius (strain ITEM 5010)</name>
    <dbReference type="NCBI Taxonomy" id="602072"/>
    <lineage>
        <taxon>Eukaryota</taxon>
        <taxon>Fungi</taxon>
        <taxon>Dikarya</taxon>
        <taxon>Ascomycota</taxon>
        <taxon>Pezizomycotina</taxon>
        <taxon>Eurotiomycetes</taxon>
        <taxon>Eurotiomycetidae</taxon>
        <taxon>Eurotiales</taxon>
        <taxon>Aspergillaceae</taxon>
        <taxon>Aspergillus</taxon>
        <taxon>Aspergillus subgen. Circumdati</taxon>
    </lineage>
</organism>